<sequence>MNAASLGGDVASSCNELQRRQSQSELAVEGTREHESKLPELEDGLANYVRALLVASGMYDGQPDPYVLRSSDPQARPISASVYEEVKVEEEARRGSVKGENSSRGIKIEHGVLCDLVNEALPKVVGPPVISSRFRKEKVSVTCDLQHPQGLQLMDSVWGFISPLVYHPGDVSLHYSIDSMVARDLEYATWFVLLDGEVDALGAEIEGSILRNLINEIVREAALTRIVTPLDSNRCAAPNS</sequence>
<reference evidence="3 4" key="1">
    <citation type="journal article" date="2023" name="Hortic Res">
        <title>Pangenome of water caltrop reveals structural variations and asymmetric subgenome divergence after allopolyploidization.</title>
        <authorList>
            <person name="Zhang X."/>
            <person name="Chen Y."/>
            <person name="Wang L."/>
            <person name="Yuan Y."/>
            <person name="Fang M."/>
            <person name="Shi L."/>
            <person name="Lu R."/>
            <person name="Comes H.P."/>
            <person name="Ma Y."/>
            <person name="Chen Y."/>
            <person name="Huang G."/>
            <person name="Zhou Y."/>
            <person name="Zheng Z."/>
            <person name="Qiu Y."/>
        </authorList>
    </citation>
    <scope>NUCLEOTIDE SEQUENCE [LARGE SCALE GENOMIC DNA]</scope>
    <source>
        <strain evidence="3">F231</strain>
    </source>
</reference>
<proteinExistence type="predicted"/>
<comment type="caution">
    <text evidence="3">The sequence shown here is derived from an EMBL/GenBank/DDBJ whole genome shotgun (WGS) entry which is preliminary data.</text>
</comment>
<evidence type="ECO:0000259" key="2">
    <source>
        <dbReference type="Pfam" id="PF14309"/>
    </source>
</evidence>
<name>A0AAN7M4W8_TRANT</name>
<evidence type="ECO:0000256" key="1">
    <source>
        <dbReference type="SAM" id="MobiDB-lite"/>
    </source>
</evidence>
<dbReference type="Proteomes" id="UP001346149">
    <property type="component" value="Unassembled WGS sequence"/>
</dbReference>
<dbReference type="InterPro" id="IPR025486">
    <property type="entry name" value="DUF4378"/>
</dbReference>
<dbReference type="AlphaFoldDB" id="A0AAN7M4W8"/>
<feature type="compositionally biased region" description="Basic and acidic residues" evidence="1">
    <location>
        <begin position="30"/>
        <end position="40"/>
    </location>
</feature>
<feature type="domain" description="DUF4378" evidence="2">
    <location>
        <begin position="47"/>
        <end position="216"/>
    </location>
</feature>
<gene>
    <name evidence="3" type="ORF">SAY86_017255</name>
</gene>
<evidence type="ECO:0000313" key="4">
    <source>
        <dbReference type="Proteomes" id="UP001346149"/>
    </source>
</evidence>
<organism evidence="3 4">
    <name type="scientific">Trapa natans</name>
    <name type="common">Water chestnut</name>
    <dbReference type="NCBI Taxonomy" id="22666"/>
    <lineage>
        <taxon>Eukaryota</taxon>
        <taxon>Viridiplantae</taxon>
        <taxon>Streptophyta</taxon>
        <taxon>Embryophyta</taxon>
        <taxon>Tracheophyta</taxon>
        <taxon>Spermatophyta</taxon>
        <taxon>Magnoliopsida</taxon>
        <taxon>eudicotyledons</taxon>
        <taxon>Gunneridae</taxon>
        <taxon>Pentapetalae</taxon>
        <taxon>rosids</taxon>
        <taxon>malvids</taxon>
        <taxon>Myrtales</taxon>
        <taxon>Lythraceae</taxon>
        <taxon>Trapa</taxon>
    </lineage>
</organism>
<dbReference type="PANTHER" id="PTHR40836:SF4">
    <property type="entry name" value="RB1-INDUCIBLE COILED-COIL PROTEIN"/>
    <property type="match status" value="1"/>
</dbReference>
<dbReference type="Pfam" id="PF14309">
    <property type="entry name" value="DUF4378"/>
    <property type="match status" value="1"/>
</dbReference>
<keyword evidence="4" id="KW-1185">Reference proteome</keyword>
<dbReference type="EMBL" id="JAXQNO010000010">
    <property type="protein sequence ID" value="KAK4789951.1"/>
    <property type="molecule type" value="Genomic_DNA"/>
</dbReference>
<feature type="compositionally biased region" description="Polar residues" evidence="1">
    <location>
        <begin position="12"/>
        <end position="25"/>
    </location>
</feature>
<protein>
    <recommendedName>
        <fullName evidence="2">DUF4378 domain-containing protein</fullName>
    </recommendedName>
</protein>
<dbReference type="PANTHER" id="PTHR40836">
    <property type="entry name" value="RB1-INDUCIBLE COILED-COIL PROTEIN"/>
    <property type="match status" value="1"/>
</dbReference>
<accession>A0AAN7M4W8</accession>
<feature type="region of interest" description="Disordered" evidence="1">
    <location>
        <begin position="1"/>
        <end position="40"/>
    </location>
</feature>
<evidence type="ECO:0000313" key="3">
    <source>
        <dbReference type="EMBL" id="KAK4789951.1"/>
    </source>
</evidence>